<evidence type="ECO:0000256" key="1">
    <source>
        <dbReference type="SAM" id="Phobius"/>
    </source>
</evidence>
<dbReference type="OrthoDB" id="9204737at2"/>
<protein>
    <submittedName>
        <fullName evidence="2">PepSY-associated TM helix</fullName>
    </submittedName>
</protein>
<organism evidence="2 3">
    <name type="scientific">Shewanella piezotolerans (strain WP3 / JCM 13877)</name>
    <dbReference type="NCBI Taxonomy" id="225849"/>
    <lineage>
        <taxon>Bacteria</taxon>
        <taxon>Pseudomonadati</taxon>
        <taxon>Pseudomonadota</taxon>
        <taxon>Gammaproteobacteria</taxon>
        <taxon>Alteromonadales</taxon>
        <taxon>Shewanellaceae</taxon>
        <taxon>Shewanella</taxon>
    </lineage>
</organism>
<feature type="transmembrane region" description="Helical" evidence="1">
    <location>
        <begin position="21"/>
        <end position="41"/>
    </location>
</feature>
<dbReference type="PANTHER" id="PTHR40115">
    <property type="entry name" value="INNER MEMBRANE PROTEIN WITH PEPSY TM HELIX"/>
    <property type="match status" value="1"/>
</dbReference>
<dbReference type="InterPro" id="IPR032307">
    <property type="entry name" value="PepSY_TM-like_2"/>
</dbReference>
<sequence>MTRKHPSFRVKLLRQLRPWHRRIGIFSTLLVIFIAVSGVLINHSNALSLDSAQVKQRWLLDYYGIKAPTEISFYQQSPKKLISAGNQVWLDNQLILEANSLVLAVTHYNNMLVAIDASHLYLMSSSGELLETQDSATGLPSHIHAIGLQQNLWLKTQAGVFVADSDLIDWSPAQPLAAIPWIKPIEGTDISEAAEQIRSSRLHWERVLLDLHSGRFFGTLGPWLMDLVAFALIIMSLTGCYIWLQQKPAKVKRRKKK</sequence>
<dbReference type="InterPro" id="IPR005625">
    <property type="entry name" value="PepSY-ass_TM"/>
</dbReference>
<dbReference type="Proteomes" id="UP000000753">
    <property type="component" value="Chromosome"/>
</dbReference>
<keyword evidence="3" id="KW-1185">Reference proteome</keyword>
<gene>
    <name evidence="2" type="ordered locus">swp_4369</name>
</gene>
<accession>B8CTA6</accession>
<name>B8CTA6_SHEPW</name>
<feature type="transmembrane region" description="Helical" evidence="1">
    <location>
        <begin position="223"/>
        <end position="244"/>
    </location>
</feature>
<keyword evidence="1" id="KW-0812">Transmembrane</keyword>
<proteinExistence type="predicted"/>
<dbReference type="AlphaFoldDB" id="B8CTA6"/>
<dbReference type="eggNOG" id="COG3295">
    <property type="taxonomic scope" value="Bacteria"/>
</dbReference>
<dbReference type="KEGG" id="swp:swp_4369"/>
<reference evidence="2 3" key="1">
    <citation type="journal article" date="2008" name="PLoS ONE">
        <title>Environmental adaptation: genomic analysis of the piezotolerant and psychrotolerant deep-sea iron reducing bacterium Shewanella piezotolerans WP3.</title>
        <authorList>
            <person name="Wang F."/>
            <person name="Wang J."/>
            <person name="Jian H."/>
            <person name="Zhang B."/>
            <person name="Li S."/>
            <person name="Wang F."/>
            <person name="Zeng X."/>
            <person name="Gao L."/>
            <person name="Bartlett D.H."/>
            <person name="Yu J."/>
            <person name="Hu S."/>
            <person name="Xiao X."/>
        </authorList>
    </citation>
    <scope>NUCLEOTIDE SEQUENCE [LARGE SCALE GENOMIC DNA]</scope>
    <source>
        <strain evidence="3">WP3 / JCM 13877</strain>
    </source>
</reference>
<dbReference type="PANTHER" id="PTHR40115:SF1">
    <property type="entry name" value="INNER MEMBRANE PROTEIN WITH PEPSY TM HELIX"/>
    <property type="match status" value="1"/>
</dbReference>
<keyword evidence="1" id="KW-0472">Membrane</keyword>
<keyword evidence="1" id="KW-1133">Transmembrane helix</keyword>
<evidence type="ECO:0000313" key="3">
    <source>
        <dbReference type="Proteomes" id="UP000000753"/>
    </source>
</evidence>
<dbReference type="HOGENOM" id="CLU_087903_0_0_6"/>
<dbReference type="RefSeq" id="WP_020914350.1">
    <property type="nucleotide sequence ID" value="NC_011566.1"/>
</dbReference>
<dbReference type="Pfam" id="PF03929">
    <property type="entry name" value="PepSY_TM"/>
    <property type="match status" value="1"/>
</dbReference>
<dbReference type="STRING" id="225849.swp_4369"/>
<evidence type="ECO:0000313" key="2">
    <source>
        <dbReference type="EMBL" id="ACJ31015.1"/>
    </source>
</evidence>
<dbReference type="EMBL" id="CP000472">
    <property type="protein sequence ID" value="ACJ31015.1"/>
    <property type="molecule type" value="Genomic_DNA"/>
</dbReference>